<comment type="caution">
    <text evidence="1">The sequence shown here is derived from an EMBL/GenBank/DDBJ whole genome shotgun (WGS) entry which is preliminary data.</text>
</comment>
<protein>
    <submittedName>
        <fullName evidence="1">Uncharacterized protein</fullName>
    </submittedName>
</protein>
<dbReference type="Proteomes" id="UP000316925">
    <property type="component" value="Unassembled WGS sequence"/>
</dbReference>
<sequence length="66" mass="7794">MSYKEAVERKITREANELGQCRELWRKIVNAYEHAGEDVIKSVLIENSKSLTKEFDELLNQLREKL</sequence>
<evidence type="ECO:0000313" key="2">
    <source>
        <dbReference type="Proteomes" id="UP000316925"/>
    </source>
</evidence>
<dbReference type="AlphaFoldDB" id="A0A523YS20"/>
<dbReference type="EMBL" id="SOIJ01000017">
    <property type="protein sequence ID" value="TET94300.1"/>
    <property type="molecule type" value="Genomic_DNA"/>
</dbReference>
<name>A0A523YS20_UNCAE</name>
<gene>
    <name evidence="1" type="ORF">E3J33_00355</name>
</gene>
<proteinExistence type="predicted"/>
<evidence type="ECO:0000313" key="1">
    <source>
        <dbReference type="EMBL" id="TET94300.1"/>
    </source>
</evidence>
<accession>A0A523YS20</accession>
<reference evidence="1 2" key="1">
    <citation type="submission" date="2019-03" db="EMBL/GenBank/DDBJ databases">
        <title>Metabolic potential of uncultured bacteria and archaea associated with petroleum seepage in deep-sea sediments.</title>
        <authorList>
            <person name="Dong X."/>
            <person name="Hubert C."/>
        </authorList>
    </citation>
    <scope>NUCLEOTIDE SEQUENCE [LARGE SCALE GENOMIC DNA]</scope>
    <source>
        <strain evidence="1">E29_bin28</strain>
    </source>
</reference>
<organism evidence="1 2">
    <name type="scientific">Aerophobetes bacterium</name>
    <dbReference type="NCBI Taxonomy" id="2030807"/>
    <lineage>
        <taxon>Bacteria</taxon>
        <taxon>Candidatus Aerophobota</taxon>
    </lineage>
</organism>